<feature type="coiled-coil region" evidence="9">
    <location>
        <begin position="95"/>
        <end position="122"/>
    </location>
</feature>
<dbReference type="InterPro" id="IPR037212">
    <property type="entry name" value="Med7/Med21-like"/>
</dbReference>
<name>A0A317XRH4_9BASI</name>
<dbReference type="EMBL" id="KZ819192">
    <property type="protein sequence ID" value="PWZ00692.1"/>
    <property type="molecule type" value="Genomic_DNA"/>
</dbReference>
<dbReference type="PANTHER" id="PTHR13381">
    <property type="entry name" value="RNA POLYMERASE II HOLOENZYME COMPONENT SRB7"/>
    <property type="match status" value="1"/>
</dbReference>
<evidence type="ECO:0000256" key="8">
    <source>
        <dbReference type="RuleBase" id="RU366036"/>
    </source>
</evidence>
<keyword evidence="12" id="KW-1185">Reference proteome</keyword>
<comment type="subcellular location">
    <subcellularLocation>
        <location evidence="1 8">Nucleus</location>
    </subcellularLocation>
</comment>
<evidence type="ECO:0000313" key="11">
    <source>
        <dbReference type="EMBL" id="PWZ00692.1"/>
    </source>
</evidence>
<evidence type="ECO:0000313" key="12">
    <source>
        <dbReference type="Proteomes" id="UP000246740"/>
    </source>
</evidence>
<accession>A0A317XRH4</accession>
<dbReference type="GO" id="GO:0006357">
    <property type="term" value="P:regulation of transcription by RNA polymerase II"/>
    <property type="evidence" value="ECO:0007669"/>
    <property type="project" value="TreeGrafter"/>
</dbReference>
<dbReference type="PANTHER" id="PTHR13381:SF0">
    <property type="entry name" value="MEDIATOR OF RNA POLYMERASE II TRANSCRIPTION SUBUNIT 21"/>
    <property type="match status" value="1"/>
</dbReference>
<gene>
    <name evidence="11" type="ORF">BCV70DRAFT_199960</name>
</gene>
<dbReference type="OrthoDB" id="526653at2759"/>
<dbReference type="STRING" id="1882483.A0A317XRH4"/>
<dbReference type="Gene3D" id="6.10.280.10">
    <property type="entry name" value="Mediator complex, subunit Med21"/>
    <property type="match status" value="1"/>
</dbReference>
<reference evidence="11 12" key="1">
    <citation type="journal article" date="2018" name="Mol. Biol. Evol.">
        <title>Broad Genomic Sampling Reveals a Smut Pathogenic Ancestry of the Fungal Clade Ustilaginomycotina.</title>
        <authorList>
            <person name="Kijpornyongpan T."/>
            <person name="Mondo S.J."/>
            <person name="Barry K."/>
            <person name="Sandor L."/>
            <person name="Lee J."/>
            <person name="Lipzen A."/>
            <person name="Pangilinan J."/>
            <person name="LaButti K."/>
            <person name="Hainaut M."/>
            <person name="Henrissat B."/>
            <person name="Grigoriev I.V."/>
            <person name="Spatafora J.W."/>
            <person name="Aime M.C."/>
        </authorList>
    </citation>
    <scope>NUCLEOTIDE SEQUENCE [LARGE SCALE GENOMIC DNA]</scope>
    <source>
        <strain evidence="11 12">MCA 3645</strain>
    </source>
</reference>
<dbReference type="AlphaFoldDB" id="A0A317XRH4"/>
<evidence type="ECO:0000256" key="3">
    <source>
        <dbReference type="ARBA" id="ARBA00019691"/>
    </source>
</evidence>
<dbReference type="InterPro" id="IPR021384">
    <property type="entry name" value="Mediator_Med21"/>
</dbReference>
<evidence type="ECO:0000256" key="1">
    <source>
        <dbReference type="ARBA" id="ARBA00004123"/>
    </source>
</evidence>
<proteinExistence type="inferred from homology"/>
<sequence length="174" mass="19152">MDLLTQLDGDIDLLLKIMSSSVAYVSRKAKHEVLPGTTLPLTVLGQTESIPPNEMRESIAELVADLVAKAQEIHTVIQHLPDQSIGDESQLRVDLGSLESQLRLANDEYRAAVQEAKDLHSRVALLQEAVAREFQNSRAWLATRIDPETAPHRRQQTPLPSTLPPAALPSSTHT</sequence>
<evidence type="ECO:0000256" key="6">
    <source>
        <dbReference type="ARBA" id="ARBA00023163"/>
    </source>
</evidence>
<evidence type="ECO:0000256" key="9">
    <source>
        <dbReference type="SAM" id="Coils"/>
    </source>
</evidence>
<dbReference type="InParanoid" id="A0A317XRH4"/>
<dbReference type="GO" id="GO:0003712">
    <property type="term" value="F:transcription coregulator activity"/>
    <property type="evidence" value="ECO:0007669"/>
    <property type="project" value="TreeGrafter"/>
</dbReference>
<keyword evidence="7 8" id="KW-0539">Nucleus</keyword>
<evidence type="ECO:0000256" key="2">
    <source>
        <dbReference type="ARBA" id="ARBA00005770"/>
    </source>
</evidence>
<evidence type="ECO:0000256" key="4">
    <source>
        <dbReference type="ARBA" id="ARBA00023015"/>
    </source>
</evidence>
<organism evidence="11 12">
    <name type="scientific">Testicularia cyperi</name>
    <dbReference type="NCBI Taxonomy" id="1882483"/>
    <lineage>
        <taxon>Eukaryota</taxon>
        <taxon>Fungi</taxon>
        <taxon>Dikarya</taxon>
        <taxon>Basidiomycota</taxon>
        <taxon>Ustilaginomycotina</taxon>
        <taxon>Ustilaginomycetes</taxon>
        <taxon>Ustilaginales</taxon>
        <taxon>Anthracoideaceae</taxon>
        <taxon>Testicularia</taxon>
    </lineage>
</organism>
<comment type="function">
    <text evidence="8">Component of the Mediator complex, a coactivator involved in the regulated transcription of nearly all RNA polymerase II-dependent genes. Mediator functions as a bridge to convey information from gene-specific regulatory proteins to the basal RNA polymerase II transcription machinery. Mediator is recruited to promoters by direct interactions with regulatory proteins and serves as a scaffold for the assembly of a functional preinitiation complex with RNA polymerase II and the general transcription factors.</text>
</comment>
<protein>
    <recommendedName>
        <fullName evidence="3 8">Mediator of RNA polymerase II transcription subunit 21</fullName>
    </recommendedName>
</protein>
<keyword evidence="9" id="KW-0175">Coiled coil</keyword>
<dbReference type="Pfam" id="PF11221">
    <property type="entry name" value="Med21"/>
    <property type="match status" value="1"/>
</dbReference>
<dbReference type="Proteomes" id="UP000246740">
    <property type="component" value="Unassembled WGS sequence"/>
</dbReference>
<keyword evidence="4 8" id="KW-0805">Transcription regulation</keyword>
<keyword evidence="6 8" id="KW-0804">Transcription</keyword>
<keyword evidence="5 8" id="KW-0010">Activator</keyword>
<evidence type="ECO:0000256" key="7">
    <source>
        <dbReference type="ARBA" id="ARBA00023242"/>
    </source>
</evidence>
<comment type="similarity">
    <text evidence="2 8">Belongs to the Mediator complex subunit 21 family.</text>
</comment>
<dbReference type="GO" id="GO:0016592">
    <property type="term" value="C:mediator complex"/>
    <property type="evidence" value="ECO:0007669"/>
    <property type="project" value="UniProtKB-UniRule"/>
</dbReference>
<dbReference type="SUPFAM" id="SSF140718">
    <property type="entry name" value="Mediator hinge subcomplex-like"/>
    <property type="match status" value="1"/>
</dbReference>
<evidence type="ECO:0000256" key="10">
    <source>
        <dbReference type="SAM" id="MobiDB-lite"/>
    </source>
</evidence>
<evidence type="ECO:0000256" key="5">
    <source>
        <dbReference type="ARBA" id="ARBA00023159"/>
    </source>
</evidence>
<comment type="subunit">
    <text evidence="8">Component of the Mediator complex.</text>
</comment>
<feature type="region of interest" description="Disordered" evidence="10">
    <location>
        <begin position="145"/>
        <end position="174"/>
    </location>
</feature>